<dbReference type="EMBL" id="VSRR010069033">
    <property type="protein sequence ID" value="MPC85632.1"/>
    <property type="molecule type" value="Genomic_DNA"/>
</dbReference>
<organism evidence="1 2">
    <name type="scientific">Portunus trituberculatus</name>
    <name type="common">Swimming crab</name>
    <name type="synonym">Neptunus trituberculatus</name>
    <dbReference type="NCBI Taxonomy" id="210409"/>
    <lineage>
        <taxon>Eukaryota</taxon>
        <taxon>Metazoa</taxon>
        <taxon>Ecdysozoa</taxon>
        <taxon>Arthropoda</taxon>
        <taxon>Crustacea</taxon>
        <taxon>Multicrustacea</taxon>
        <taxon>Malacostraca</taxon>
        <taxon>Eumalacostraca</taxon>
        <taxon>Eucarida</taxon>
        <taxon>Decapoda</taxon>
        <taxon>Pleocyemata</taxon>
        <taxon>Brachyura</taxon>
        <taxon>Eubrachyura</taxon>
        <taxon>Portunoidea</taxon>
        <taxon>Portunidae</taxon>
        <taxon>Portuninae</taxon>
        <taxon>Portunus</taxon>
    </lineage>
</organism>
<keyword evidence="2" id="KW-1185">Reference proteome</keyword>
<dbReference type="AlphaFoldDB" id="A0A5B7IP84"/>
<sequence>MMMTSKIALEILMATRSASYLLSLRAMAPNGFHHLPAFLLLPSLPAPPSLFPSSL</sequence>
<proteinExistence type="predicted"/>
<evidence type="ECO:0000313" key="2">
    <source>
        <dbReference type="Proteomes" id="UP000324222"/>
    </source>
</evidence>
<gene>
    <name evidence="1" type="ORF">E2C01_080414</name>
</gene>
<dbReference type="Proteomes" id="UP000324222">
    <property type="component" value="Unassembled WGS sequence"/>
</dbReference>
<reference evidence="1 2" key="1">
    <citation type="submission" date="2019-05" db="EMBL/GenBank/DDBJ databases">
        <title>Another draft genome of Portunus trituberculatus and its Hox gene families provides insights of decapod evolution.</title>
        <authorList>
            <person name="Jeong J.-H."/>
            <person name="Song I."/>
            <person name="Kim S."/>
            <person name="Choi T."/>
            <person name="Kim D."/>
            <person name="Ryu S."/>
            <person name="Kim W."/>
        </authorList>
    </citation>
    <scope>NUCLEOTIDE SEQUENCE [LARGE SCALE GENOMIC DNA]</scope>
    <source>
        <tissue evidence="1">Muscle</tissue>
    </source>
</reference>
<name>A0A5B7IP84_PORTR</name>
<protein>
    <submittedName>
        <fullName evidence="1">Uncharacterized protein</fullName>
    </submittedName>
</protein>
<comment type="caution">
    <text evidence="1">The sequence shown here is derived from an EMBL/GenBank/DDBJ whole genome shotgun (WGS) entry which is preliminary data.</text>
</comment>
<evidence type="ECO:0000313" key="1">
    <source>
        <dbReference type="EMBL" id="MPC85632.1"/>
    </source>
</evidence>
<accession>A0A5B7IP84</accession>